<accession>A0A8S3ADH8</accession>
<dbReference type="EMBL" id="CAJOBJ010130579">
    <property type="protein sequence ID" value="CAF4719375.1"/>
    <property type="molecule type" value="Genomic_DNA"/>
</dbReference>
<feature type="non-terminal residue" evidence="1">
    <location>
        <position position="35"/>
    </location>
</feature>
<protein>
    <submittedName>
        <fullName evidence="1">Uncharacterized protein</fullName>
    </submittedName>
</protein>
<dbReference type="Proteomes" id="UP000681720">
    <property type="component" value="Unassembled WGS sequence"/>
</dbReference>
<evidence type="ECO:0000313" key="1">
    <source>
        <dbReference type="EMBL" id="CAF4719375.1"/>
    </source>
</evidence>
<dbReference type="AlphaFoldDB" id="A0A8S3ADH8"/>
<reference evidence="1" key="1">
    <citation type="submission" date="2021-02" db="EMBL/GenBank/DDBJ databases">
        <authorList>
            <person name="Nowell W R."/>
        </authorList>
    </citation>
    <scope>NUCLEOTIDE SEQUENCE</scope>
</reference>
<sequence length="35" mass="4386">MNQYNNNRFANGQFNFNNEGDLYYLCCYEQQFYCR</sequence>
<proteinExistence type="predicted"/>
<organism evidence="1 2">
    <name type="scientific">Rotaria magnacalcarata</name>
    <dbReference type="NCBI Taxonomy" id="392030"/>
    <lineage>
        <taxon>Eukaryota</taxon>
        <taxon>Metazoa</taxon>
        <taxon>Spiralia</taxon>
        <taxon>Gnathifera</taxon>
        <taxon>Rotifera</taxon>
        <taxon>Eurotatoria</taxon>
        <taxon>Bdelloidea</taxon>
        <taxon>Philodinida</taxon>
        <taxon>Philodinidae</taxon>
        <taxon>Rotaria</taxon>
    </lineage>
</organism>
<gene>
    <name evidence="1" type="ORF">GIL414_LOCUS43783</name>
</gene>
<comment type="caution">
    <text evidence="1">The sequence shown here is derived from an EMBL/GenBank/DDBJ whole genome shotgun (WGS) entry which is preliminary data.</text>
</comment>
<name>A0A8S3ADH8_9BILA</name>
<evidence type="ECO:0000313" key="2">
    <source>
        <dbReference type="Proteomes" id="UP000681720"/>
    </source>
</evidence>